<sequence>MNNILMINGHQYYPLAEGLLNKSLFEKAHSYFRSNNYEVKTTISQESYGVEEELRKHQWADVVILQMPVNWMMVPWSFKKYMDEVYTAGMRGALTVGDGRSAEAPKENYGTGGTMTGKKYMLSLTFNAPEEAFNNPSEYLFQGKSVDDLLFPMHMNFRFFGMAPLEMFACFDVMKNADIDNDFKRFQAHLDKLFGNPDYLMKAS</sequence>
<evidence type="ECO:0000313" key="6">
    <source>
        <dbReference type="EMBL" id="SES65905.1"/>
    </source>
</evidence>
<dbReference type="SUPFAM" id="SSF52218">
    <property type="entry name" value="Flavoproteins"/>
    <property type="match status" value="1"/>
</dbReference>
<dbReference type="InterPro" id="IPR052397">
    <property type="entry name" value="NADPH-QR_MdaB"/>
</dbReference>
<gene>
    <name evidence="6" type="ORF">SAMN05216326_101167</name>
</gene>
<dbReference type="Proteomes" id="UP000199345">
    <property type="component" value="Unassembled WGS sequence"/>
</dbReference>
<comment type="similarity">
    <text evidence="4">Belongs to the oxidoreductase MdaB family.</text>
</comment>
<evidence type="ECO:0000256" key="2">
    <source>
        <dbReference type="ARBA" id="ARBA00022630"/>
    </source>
</evidence>
<evidence type="ECO:0000313" key="7">
    <source>
        <dbReference type="Proteomes" id="UP000199345"/>
    </source>
</evidence>
<organism evidence="6 7">
    <name type="scientific">Nitrosomonas marina</name>
    <dbReference type="NCBI Taxonomy" id="917"/>
    <lineage>
        <taxon>Bacteria</taxon>
        <taxon>Pseudomonadati</taxon>
        <taxon>Pseudomonadota</taxon>
        <taxon>Betaproteobacteria</taxon>
        <taxon>Nitrosomonadales</taxon>
        <taxon>Nitrosomonadaceae</taxon>
        <taxon>Nitrosomonas</taxon>
    </lineage>
</organism>
<dbReference type="PANTHER" id="PTHR46305">
    <property type="match status" value="1"/>
</dbReference>
<keyword evidence="2" id="KW-0285">Flavoprotein</keyword>
<accession>A0A1H9YAP2</accession>
<comment type="cofactor">
    <cofactor evidence="1">
        <name>FAD</name>
        <dbReference type="ChEBI" id="CHEBI:57692"/>
    </cofactor>
</comment>
<name>A0A1H9YAP2_9PROT</name>
<dbReference type="EMBL" id="FOIA01000001">
    <property type="protein sequence ID" value="SES65905.1"/>
    <property type="molecule type" value="Genomic_DNA"/>
</dbReference>
<feature type="domain" description="Flavodoxin-like fold" evidence="5">
    <location>
        <begin position="3"/>
        <end position="189"/>
    </location>
</feature>
<dbReference type="Pfam" id="PF02525">
    <property type="entry name" value="Flavodoxin_2"/>
    <property type="match status" value="1"/>
</dbReference>
<dbReference type="InterPro" id="IPR003680">
    <property type="entry name" value="Flavodoxin_fold"/>
</dbReference>
<dbReference type="AlphaFoldDB" id="A0A1H9YAP2"/>
<dbReference type="Gene3D" id="3.40.50.360">
    <property type="match status" value="1"/>
</dbReference>
<evidence type="ECO:0000256" key="4">
    <source>
        <dbReference type="ARBA" id="ARBA00037981"/>
    </source>
</evidence>
<dbReference type="PANTHER" id="PTHR46305:SF3">
    <property type="entry name" value="NADPH:QUINONE OXIDOREDUCTASE MDAB"/>
    <property type="match status" value="1"/>
</dbReference>
<evidence type="ECO:0000259" key="5">
    <source>
        <dbReference type="Pfam" id="PF02525"/>
    </source>
</evidence>
<reference evidence="7" key="1">
    <citation type="submission" date="2016-10" db="EMBL/GenBank/DDBJ databases">
        <authorList>
            <person name="Varghese N."/>
            <person name="Submissions S."/>
        </authorList>
    </citation>
    <scope>NUCLEOTIDE SEQUENCE [LARGE SCALE GENOMIC DNA]</scope>
    <source>
        <strain evidence="7">Nm71</strain>
    </source>
</reference>
<keyword evidence="3" id="KW-0274">FAD</keyword>
<evidence type="ECO:0000256" key="1">
    <source>
        <dbReference type="ARBA" id="ARBA00001974"/>
    </source>
</evidence>
<evidence type="ECO:0000256" key="3">
    <source>
        <dbReference type="ARBA" id="ARBA00022827"/>
    </source>
</evidence>
<protein>
    <submittedName>
        <fullName evidence="6">Modulator of drug activity B</fullName>
    </submittedName>
</protein>
<dbReference type="OrthoDB" id="9798454at2"/>
<dbReference type="InterPro" id="IPR029039">
    <property type="entry name" value="Flavoprotein-like_sf"/>
</dbReference>
<proteinExistence type="inferred from homology"/>
<keyword evidence="7" id="KW-1185">Reference proteome</keyword>
<dbReference type="RefSeq" id="WP_090655186.1">
    <property type="nucleotide sequence ID" value="NZ_FOIA01000001.1"/>
</dbReference>